<gene>
    <name evidence="2" type="ORF">GCM10007415_10670</name>
</gene>
<dbReference type="Pfam" id="PF00534">
    <property type="entry name" value="Glycos_transf_1"/>
    <property type="match status" value="1"/>
</dbReference>
<evidence type="ECO:0000313" key="2">
    <source>
        <dbReference type="EMBL" id="GGG80148.1"/>
    </source>
</evidence>
<name>A0A917HIB4_9SPHI</name>
<dbReference type="InterPro" id="IPR050194">
    <property type="entry name" value="Glycosyltransferase_grp1"/>
</dbReference>
<dbReference type="GO" id="GO:0016757">
    <property type="term" value="F:glycosyltransferase activity"/>
    <property type="evidence" value="ECO:0007669"/>
    <property type="project" value="InterPro"/>
</dbReference>
<comment type="caution">
    <text evidence="2">The sequence shown here is derived from an EMBL/GenBank/DDBJ whole genome shotgun (WGS) entry which is preliminary data.</text>
</comment>
<sequence>MALSLGIVGDGGYFSKKVRSYASRFPEINYFGLIQDKNELKTIYRQHDIFIMPSYRETFGLVYVEALTQGLSLIIGRGEGVDGMFDEVAVKVNPFSVKAIENGILTALTAHNAAEIEKVDLVAFNWADIGKDYFELLKLYKDEK</sequence>
<evidence type="ECO:0000259" key="1">
    <source>
        <dbReference type="Pfam" id="PF00534"/>
    </source>
</evidence>
<proteinExistence type="predicted"/>
<dbReference type="PANTHER" id="PTHR45947">
    <property type="entry name" value="SULFOQUINOVOSYL TRANSFERASE SQD2"/>
    <property type="match status" value="1"/>
</dbReference>
<evidence type="ECO:0000313" key="3">
    <source>
        <dbReference type="Proteomes" id="UP000660862"/>
    </source>
</evidence>
<reference evidence="2" key="1">
    <citation type="journal article" date="2014" name="Int. J. Syst. Evol. Microbiol.">
        <title>Complete genome sequence of Corynebacterium casei LMG S-19264T (=DSM 44701T), isolated from a smear-ripened cheese.</title>
        <authorList>
            <consortium name="US DOE Joint Genome Institute (JGI-PGF)"/>
            <person name="Walter F."/>
            <person name="Albersmeier A."/>
            <person name="Kalinowski J."/>
            <person name="Ruckert C."/>
        </authorList>
    </citation>
    <scope>NUCLEOTIDE SEQUENCE</scope>
    <source>
        <strain evidence="2">CGMCC 1.12195</strain>
    </source>
</reference>
<organism evidence="2 3">
    <name type="scientific">Parapedobacter pyrenivorans</name>
    <dbReference type="NCBI Taxonomy" id="1305674"/>
    <lineage>
        <taxon>Bacteria</taxon>
        <taxon>Pseudomonadati</taxon>
        <taxon>Bacteroidota</taxon>
        <taxon>Sphingobacteriia</taxon>
        <taxon>Sphingobacteriales</taxon>
        <taxon>Sphingobacteriaceae</taxon>
        <taxon>Parapedobacter</taxon>
    </lineage>
</organism>
<accession>A0A917HIB4</accession>
<reference evidence="2" key="2">
    <citation type="submission" date="2020-09" db="EMBL/GenBank/DDBJ databases">
        <authorList>
            <person name="Sun Q."/>
            <person name="Zhou Y."/>
        </authorList>
    </citation>
    <scope>NUCLEOTIDE SEQUENCE</scope>
    <source>
        <strain evidence="2">CGMCC 1.12195</strain>
    </source>
</reference>
<protein>
    <recommendedName>
        <fullName evidence="1">Glycosyl transferase family 1 domain-containing protein</fullName>
    </recommendedName>
</protein>
<dbReference type="InterPro" id="IPR001296">
    <property type="entry name" value="Glyco_trans_1"/>
</dbReference>
<feature type="domain" description="Glycosyl transferase family 1" evidence="1">
    <location>
        <begin position="4"/>
        <end position="110"/>
    </location>
</feature>
<dbReference type="Gene3D" id="3.40.50.2000">
    <property type="entry name" value="Glycogen Phosphorylase B"/>
    <property type="match status" value="1"/>
</dbReference>
<dbReference type="SUPFAM" id="SSF53756">
    <property type="entry name" value="UDP-Glycosyltransferase/glycogen phosphorylase"/>
    <property type="match status" value="1"/>
</dbReference>
<dbReference type="Proteomes" id="UP000660862">
    <property type="component" value="Unassembled WGS sequence"/>
</dbReference>
<keyword evidence="3" id="KW-1185">Reference proteome</keyword>
<dbReference type="AlphaFoldDB" id="A0A917HIB4"/>
<dbReference type="PANTHER" id="PTHR45947:SF3">
    <property type="entry name" value="SULFOQUINOVOSYL TRANSFERASE SQD2"/>
    <property type="match status" value="1"/>
</dbReference>
<dbReference type="EMBL" id="BMER01000001">
    <property type="protein sequence ID" value="GGG80148.1"/>
    <property type="molecule type" value="Genomic_DNA"/>
</dbReference>